<organism evidence="1">
    <name type="scientific">Anguilla anguilla</name>
    <name type="common">European freshwater eel</name>
    <name type="synonym">Muraena anguilla</name>
    <dbReference type="NCBI Taxonomy" id="7936"/>
    <lineage>
        <taxon>Eukaryota</taxon>
        <taxon>Metazoa</taxon>
        <taxon>Chordata</taxon>
        <taxon>Craniata</taxon>
        <taxon>Vertebrata</taxon>
        <taxon>Euteleostomi</taxon>
        <taxon>Actinopterygii</taxon>
        <taxon>Neopterygii</taxon>
        <taxon>Teleostei</taxon>
        <taxon>Anguilliformes</taxon>
        <taxon>Anguillidae</taxon>
        <taxon>Anguilla</taxon>
    </lineage>
</organism>
<protein>
    <submittedName>
        <fullName evidence="1">Uncharacterized protein</fullName>
    </submittedName>
</protein>
<evidence type="ECO:0000313" key="1">
    <source>
        <dbReference type="EMBL" id="JAH03572.1"/>
    </source>
</evidence>
<accession>A0A0E9PH12</accession>
<reference evidence="1" key="2">
    <citation type="journal article" date="2015" name="Fish Shellfish Immunol.">
        <title>Early steps in the European eel (Anguilla anguilla)-Vibrio vulnificus interaction in the gills: Role of the RtxA13 toxin.</title>
        <authorList>
            <person name="Callol A."/>
            <person name="Pajuelo D."/>
            <person name="Ebbesson L."/>
            <person name="Teles M."/>
            <person name="MacKenzie S."/>
            <person name="Amaro C."/>
        </authorList>
    </citation>
    <scope>NUCLEOTIDE SEQUENCE</scope>
</reference>
<proteinExistence type="predicted"/>
<dbReference type="EMBL" id="GBXM01105005">
    <property type="protein sequence ID" value="JAH03572.1"/>
    <property type="molecule type" value="Transcribed_RNA"/>
</dbReference>
<name>A0A0E9PH12_ANGAN</name>
<sequence>MSLSLLLFVHR</sequence>
<reference evidence="1" key="1">
    <citation type="submission" date="2014-11" db="EMBL/GenBank/DDBJ databases">
        <authorList>
            <person name="Amaro Gonzalez C."/>
        </authorList>
    </citation>
    <scope>NUCLEOTIDE SEQUENCE</scope>
</reference>